<organism evidence="1 2">
    <name type="scientific">Diversispora eburnea</name>
    <dbReference type="NCBI Taxonomy" id="1213867"/>
    <lineage>
        <taxon>Eukaryota</taxon>
        <taxon>Fungi</taxon>
        <taxon>Fungi incertae sedis</taxon>
        <taxon>Mucoromycota</taxon>
        <taxon>Glomeromycotina</taxon>
        <taxon>Glomeromycetes</taxon>
        <taxon>Diversisporales</taxon>
        <taxon>Diversisporaceae</taxon>
        <taxon>Diversispora</taxon>
    </lineage>
</organism>
<evidence type="ECO:0000313" key="2">
    <source>
        <dbReference type="Proteomes" id="UP000789706"/>
    </source>
</evidence>
<proteinExistence type="predicted"/>
<gene>
    <name evidence="1" type="ORF">DEBURN_LOCUS8901</name>
</gene>
<dbReference type="Proteomes" id="UP000789706">
    <property type="component" value="Unassembled WGS sequence"/>
</dbReference>
<reference evidence="1" key="1">
    <citation type="submission" date="2021-06" db="EMBL/GenBank/DDBJ databases">
        <authorList>
            <person name="Kallberg Y."/>
            <person name="Tangrot J."/>
            <person name="Rosling A."/>
        </authorList>
    </citation>
    <scope>NUCLEOTIDE SEQUENCE</scope>
    <source>
        <strain evidence="1">AZ414A</strain>
    </source>
</reference>
<name>A0A9N9C501_9GLOM</name>
<dbReference type="AlphaFoldDB" id="A0A9N9C501"/>
<dbReference type="EMBL" id="CAJVPK010001469">
    <property type="protein sequence ID" value="CAG8587927.1"/>
    <property type="molecule type" value="Genomic_DNA"/>
</dbReference>
<keyword evidence="2" id="KW-1185">Reference proteome</keyword>
<evidence type="ECO:0000313" key="1">
    <source>
        <dbReference type="EMBL" id="CAG8587927.1"/>
    </source>
</evidence>
<comment type="caution">
    <text evidence="1">The sequence shown here is derived from an EMBL/GenBank/DDBJ whole genome shotgun (WGS) entry which is preliminary data.</text>
</comment>
<sequence length="42" mass="4717">MSNCDYKIITKVLVVLNAISNTSRNLDKPTYKQRKGKSSGNM</sequence>
<accession>A0A9N9C501</accession>
<protein>
    <submittedName>
        <fullName evidence="1">6920_t:CDS:1</fullName>
    </submittedName>
</protein>